<comment type="function">
    <text evidence="11">Catalyzes the interconversion of ornithine to glutamate semialdehyde.</text>
</comment>
<gene>
    <name evidence="11" type="primary">rocD</name>
    <name evidence="12" type="ORF">J2S03_000909</name>
</gene>
<organism evidence="12 13">
    <name type="scientific">Alicyclobacillus cycloheptanicus</name>
    <dbReference type="NCBI Taxonomy" id="1457"/>
    <lineage>
        <taxon>Bacteria</taxon>
        <taxon>Bacillati</taxon>
        <taxon>Bacillota</taxon>
        <taxon>Bacilli</taxon>
        <taxon>Bacillales</taxon>
        <taxon>Alicyclobacillaceae</taxon>
        <taxon>Alicyclobacillus</taxon>
    </lineage>
</organism>
<dbReference type="PIRSF" id="PIRSF000521">
    <property type="entry name" value="Transaminase_4ab_Lys_Orn"/>
    <property type="match status" value="1"/>
</dbReference>
<comment type="caution">
    <text evidence="12">The sequence shown here is derived from an EMBL/GenBank/DDBJ whole genome shotgun (WGS) entry which is preliminary data.</text>
</comment>
<comment type="pathway">
    <text evidence="2 11">Amino-acid biosynthesis; L-proline biosynthesis; L-glutamate 5-semialdehyde from L-ornithine: step 1/1.</text>
</comment>
<protein>
    <recommendedName>
        <fullName evidence="3 11">Ornithine aminotransferase</fullName>
        <shortName evidence="11">OAT</shortName>
        <ecNumber evidence="3 11">2.6.1.13</ecNumber>
    </recommendedName>
    <alternativeName>
        <fullName evidence="10 11">Ornithine--oxo-acid aminotransferase</fullName>
    </alternativeName>
</protein>
<dbReference type="SUPFAM" id="SSF53383">
    <property type="entry name" value="PLP-dependent transferases"/>
    <property type="match status" value="1"/>
</dbReference>
<dbReference type="Gene3D" id="3.40.640.10">
    <property type="entry name" value="Type I PLP-dependent aspartate aminotransferase-like (Major domain)"/>
    <property type="match status" value="1"/>
</dbReference>
<dbReference type="InterPro" id="IPR015421">
    <property type="entry name" value="PyrdxlP-dep_Trfase_major"/>
</dbReference>
<evidence type="ECO:0000256" key="6">
    <source>
        <dbReference type="ARBA" id="ARBA00022605"/>
    </source>
</evidence>
<dbReference type="PANTHER" id="PTHR11986:SF18">
    <property type="entry name" value="ORNITHINE AMINOTRANSFERASE, MITOCHONDRIAL"/>
    <property type="match status" value="1"/>
</dbReference>
<sequence>MAAKMSSDQSMQLEAEYGAHNYHPLPIVLSKGEGVWVYDPEGNRYLDMLSAYSALNHGHRHPKIIQALKDQADRITLTSRAFYNDQLGLLYERLSKVTTKDMILPMNTGAEAVETAIKAVRRWAYFVKNVPDGQAEIIVASGNFHGRTTTIISFSSDAAYQRGFGPLTPGFRVVPYGDLDALRQAITKHTAAFLVEPIQGEAGIVIPPDGYIRAAYELCKENDVLFVADEIQTGLGRTGQMFACDWERVVPDVYIIGKALGGGVFPVSAVAADKKILSVFEPGSHGSTFGGNPLGSAVAVKALEVIEEEQLVQRSREMGAYFLEQLQAIDHPAVKEVRGRGLFIGIELETPARPYCERLKDLGLLCKETHENTIRFAPPLIISKAEIDWALERIRAVFQG</sequence>
<dbReference type="Pfam" id="PF00202">
    <property type="entry name" value="Aminotran_3"/>
    <property type="match status" value="1"/>
</dbReference>
<dbReference type="Proteomes" id="UP001232973">
    <property type="component" value="Unassembled WGS sequence"/>
</dbReference>
<keyword evidence="13" id="KW-1185">Reference proteome</keyword>
<dbReference type="GO" id="GO:0004587">
    <property type="term" value="F:ornithine aminotransferase activity"/>
    <property type="evidence" value="ECO:0007669"/>
    <property type="project" value="UniProtKB-EC"/>
</dbReference>
<accession>A0ABT9XH02</accession>
<dbReference type="Gene3D" id="3.90.1150.10">
    <property type="entry name" value="Aspartate Aminotransferase, domain 1"/>
    <property type="match status" value="1"/>
</dbReference>
<dbReference type="PANTHER" id="PTHR11986">
    <property type="entry name" value="AMINOTRANSFERASE CLASS III"/>
    <property type="match status" value="1"/>
</dbReference>
<dbReference type="CDD" id="cd00610">
    <property type="entry name" value="OAT_like"/>
    <property type="match status" value="1"/>
</dbReference>
<evidence type="ECO:0000256" key="11">
    <source>
        <dbReference type="HAMAP-Rule" id="MF_01689"/>
    </source>
</evidence>
<keyword evidence="7 11" id="KW-0641">Proline biosynthesis</keyword>
<evidence type="ECO:0000313" key="12">
    <source>
        <dbReference type="EMBL" id="MDQ0189093.1"/>
    </source>
</evidence>
<keyword evidence="6 11" id="KW-0028">Amino-acid biosynthesis</keyword>
<comment type="subcellular location">
    <subcellularLocation>
        <location evidence="11">Cytoplasm</location>
    </subcellularLocation>
</comment>
<dbReference type="InterPro" id="IPR049704">
    <property type="entry name" value="Aminotrans_3_PPA_site"/>
</dbReference>
<evidence type="ECO:0000256" key="2">
    <source>
        <dbReference type="ARBA" id="ARBA00004998"/>
    </source>
</evidence>
<keyword evidence="4 11" id="KW-0963">Cytoplasm</keyword>
<keyword evidence="5 11" id="KW-0032">Aminotransferase</keyword>
<evidence type="ECO:0000256" key="7">
    <source>
        <dbReference type="ARBA" id="ARBA00022650"/>
    </source>
</evidence>
<evidence type="ECO:0000256" key="10">
    <source>
        <dbReference type="ARBA" id="ARBA00030587"/>
    </source>
</evidence>
<evidence type="ECO:0000256" key="4">
    <source>
        <dbReference type="ARBA" id="ARBA00022490"/>
    </source>
</evidence>
<reference evidence="12 13" key="1">
    <citation type="submission" date="2023-07" db="EMBL/GenBank/DDBJ databases">
        <title>Genomic Encyclopedia of Type Strains, Phase IV (KMG-IV): sequencing the most valuable type-strain genomes for metagenomic binning, comparative biology and taxonomic classification.</title>
        <authorList>
            <person name="Goeker M."/>
        </authorList>
    </citation>
    <scope>NUCLEOTIDE SEQUENCE [LARGE SCALE GENOMIC DNA]</scope>
    <source>
        <strain evidence="12 13">DSM 4006</strain>
    </source>
</reference>
<dbReference type="NCBIfam" id="TIGR01885">
    <property type="entry name" value="Orn_aminotrans"/>
    <property type="match status" value="1"/>
</dbReference>
<evidence type="ECO:0000313" key="13">
    <source>
        <dbReference type="Proteomes" id="UP001232973"/>
    </source>
</evidence>
<evidence type="ECO:0000256" key="8">
    <source>
        <dbReference type="ARBA" id="ARBA00022679"/>
    </source>
</evidence>
<dbReference type="InterPro" id="IPR010164">
    <property type="entry name" value="Orn_aminotrans"/>
</dbReference>
<evidence type="ECO:0000256" key="1">
    <source>
        <dbReference type="ARBA" id="ARBA00001933"/>
    </source>
</evidence>
<comment type="catalytic activity">
    <reaction evidence="11">
        <text>a 2-oxocarboxylate + L-ornithine = L-glutamate 5-semialdehyde + an L-alpha-amino acid</text>
        <dbReference type="Rhea" id="RHEA:13877"/>
        <dbReference type="ChEBI" id="CHEBI:35179"/>
        <dbReference type="ChEBI" id="CHEBI:46911"/>
        <dbReference type="ChEBI" id="CHEBI:58066"/>
        <dbReference type="ChEBI" id="CHEBI:59869"/>
        <dbReference type="EC" id="2.6.1.13"/>
    </reaction>
</comment>
<proteinExistence type="inferred from homology"/>
<dbReference type="EC" id="2.6.1.13" evidence="3 11"/>
<comment type="cofactor">
    <cofactor evidence="1 11">
        <name>pyridoxal 5'-phosphate</name>
        <dbReference type="ChEBI" id="CHEBI:597326"/>
    </cofactor>
</comment>
<dbReference type="EMBL" id="JAUSTP010000004">
    <property type="protein sequence ID" value="MDQ0189093.1"/>
    <property type="molecule type" value="Genomic_DNA"/>
</dbReference>
<dbReference type="InterPro" id="IPR015422">
    <property type="entry name" value="PyrdxlP-dep_Trfase_small"/>
</dbReference>
<dbReference type="InterPro" id="IPR015424">
    <property type="entry name" value="PyrdxlP-dep_Trfase"/>
</dbReference>
<comment type="similarity">
    <text evidence="11">Belongs to the class-III pyridoxal-phosphate-dependent aminotransferase family. OAT subfamily.</text>
</comment>
<keyword evidence="8 11" id="KW-0808">Transferase</keyword>
<feature type="modified residue" description="N6-(pyridoxal phosphate)lysine" evidence="11">
    <location>
        <position position="258"/>
    </location>
</feature>
<dbReference type="InterPro" id="IPR005814">
    <property type="entry name" value="Aminotrans_3"/>
</dbReference>
<dbReference type="InterPro" id="IPR050103">
    <property type="entry name" value="Class-III_PLP-dep_AT"/>
</dbReference>
<dbReference type="PROSITE" id="PS00600">
    <property type="entry name" value="AA_TRANSFER_CLASS_3"/>
    <property type="match status" value="1"/>
</dbReference>
<evidence type="ECO:0000256" key="5">
    <source>
        <dbReference type="ARBA" id="ARBA00022576"/>
    </source>
</evidence>
<name>A0ABT9XH02_9BACL</name>
<keyword evidence="9 11" id="KW-0663">Pyridoxal phosphate</keyword>
<evidence type="ECO:0000256" key="3">
    <source>
        <dbReference type="ARBA" id="ARBA00012924"/>
    </source>
</evidence>
<dbReference type="InterPro" id="IPR034757">
    <property type="entry name" value="Ornith_aminotrans_bact"/>
</dbReference>
<dbReference type="NCBIfam" id="NF003145">
    <property type="entry name" value="PRK04073.1"/>
    <property type="match status" value="1"/>
</dbReference>
<evidence type="ECO:0000256" key="9">
    <source>
        <dbReference type="ARBA" id="ARBA00022898"/>
    </source>
</evidence>
<dbReference type="HAMAP" id="MF_01689">
    <property type="entry name" value="Ornith_aminotrans_3"/>
    <property type="match status" value="1"/>
</dbReference>